<reference evidence="2 3" key="1">
    <citation type="submission" date="2018-11" db="EMBL/GenBank/DDBJ databases">
        <authorList>
            <consortium name="Pathogen Informatics"/>
        </authorList>
    </citation>
    <scope>NUCLEOTIDE SEQUENCE [LARGE SCALE GENOMIC DNA]</scope>
</reference>
<proteinExistence type="predicted"/>
<dbReference type="EMBL" id="UYRV01006778">
    <property type="protein sequence ID" value="VDK53976.1"/>
    <property type="molecule type" value="Genomic_DNA"/>
</dbReference>
<feature type="compositionally biased region" description="Basic residues" evidence="1">
    <location>
        <begin position="1"/>
        <end position="10"/>
    </location>
</feature>
<evidence type="ECO:0000313" key="2">
    <source>
        <dbReference type="EMBL" id="VDK53976.1"/>
    </source>
</evidence>
<keyword evidence="3" id="KW-1185">Reference proteome</keyword>
<evidence type="ECO:0000256" key="1">
    <source>
        <dbReference type="SAM" id="MobiDB-lite"/>
    </source>
</evidence>
<dbReference type="AlphaFoldDB" id="A0A3P6QT69"/>
<organism evidence="2 3">
    <name type="scientific">Cylicostephanus goldi</name>
    <name type="common">Nematode worm</name>
    <dbReference type="NCBI Taxonomy" id="71465"/>
    <lineage>
        <taxon>Eukaryota</taxon>
        <taxon>Metazoa</taxon>
        <taxon>Ecdysozoa</taxon>
        <taxon>Nematoda</taxon>
        <taxon>Chromadorea</taxon>
        <taxon>Rhabditida</taxon>
        <taxon>Rhabditina</taxon>
        <taxon>Rhabditomorpha</taxon>
        <taxon>Strongyloidea</taxon>
        <taxon>Strongylidae</taxon>
        <taxon>Cylicostephanus</taxon>
    </lineage>
</organism>
<protein>
    <submittedName>
        <fullName evidence="2">Uncharacterized protein</fullName>
    </submittedName>
</protein>
<gene>
    <name evidence="2" type="ORF">CGOC_LOCUS2848</name>
</gene>
<accession>A0A3P6QT69</accession>
<feature type="compositionally biased region" description="Polar residues" evidence="1">
    <location>
        <begin position="18"/>
        <end position="28"/>
    </location>
</feature>
<feature type="region of interest" description="Disordered" evidence="1">
    <location>
        <begin position="1"/>
        <end position="54"/>
    </location>
</feature>
<dbReference type="Proteomes" id="UP000271889">
    <property type="component" value="Unassembled WGS sequence"/>
</dbReference>
<feature type="non-terminal residue" evidence="2">
    <location>
        <position position="54"/>
    </location>
</feature>
<evidence type="ECO:0000313" key="3">
    <source>
        <dbReference type="Proteomes" id="UP000271889"/>
    </source>
</evidence>
<name>A0A3P6QT69_CYLGO</name>
<feature type="compositionally biased region" description="Acidic residues" evidence="1">
    <location>
        <begin position="32"/>
        <end position="43"/>
    </location>
</feature>
<sequence length="54" mass="6018">MHLLKKVIFHKGHEPRSVSPQPTSSQAPVTTEEVEEKVDDDQTDSGTVKFTDLP</sequence>